<accession>A0A6C0U518</accession>
<keyword evidence="8" id="KW-1185">Reference proteome</keyword>
<feature type="domain" description="Formimidoylglutamate deiminase N-terminal" evidence="6">
    <location>
        <begin position="1"/>
        <end position="37"/>
    </location>
</feature>
<protein>
    <submittedName>
        <fullName evidence="7">Formimidoylglutamate deiminase</fullName>
        <ecNumber evidence="7">3.5.3.13</ecNumber>
    </submittedName>
</protein>
<dbReference type="InterPro" id="IPR051607">
    <property type="entry name" value="Metallo-dep_hydrolases"/>
</dbReference>
<evidence type="ECO:0000256" key="1">
    <source>
        <dbReference type="ARBA" id="ARBA00001947"/>
    </source>
</evidence>
<sequence>MTILWAKQALTAEGWQSDVRVEIAPDGRIAAVSGGAARCGLQLATLLPAPVNLHSHGFQRALAGLAEGRGPTTGDSFWTWRQLMYRFLERLTPEAVEAITAFAQLEMLEAGFAAVAEFHYLHHQADGSGYRQPAAMARRVVAAAQSSGIGLTLLPVLYQYGGCDRRPLGPGQARFGNSLEGFARLHEDAALALRALPADARLGLAPHSLRAVDPEGLAEVLTLAGDGPVHIHVAEQAAEVADVQAALGARPVEWLLANAGVGPRWCLVHCTHMLPQETVALARSGAVAGVCPITEANLGDGIFDAVRYLEAGGQLGVGSDSNVRISLLEELRLLEYSQRLRDGSRAALATAQLSTGRRLFGLVCRGGALAAGRDSGEIAVGKWADLLALREDTPDQLIARGDTCLDSLVFTGDNRSICDVWSAGRHLVRDGRHCRRDAILRAYAGTLRQLKESL</sequence>
<evidence type="ECO:0000313" key="8">
    <source>
        <dbReference type="Proteomes" id="UP000477680"/>
    </source>
</evidence>
<reference evidence="7 8" key="1">
    <citation type="submission" date="2020-02" db="EMBL/GenBank/DDBJ databases">
        <title>Genome sequencing for Kineobactrum sp. M2.</title>
        <authorList>
            <person name="Park S.-J."/>
        </authorList>
    </citation>
    <scope>NUCLEOTIDE SEQUENCE [LARGE SCALE GENOMIC DNA]</scope>
    <source>
        <strain evidence="7 8">M2</strain>
    </source>
</reference>
<dbReference type="InterPro" id="IPR032466">
    <property type="entry name" value="Metal_Hydrolase"/>
</dbReference>
<dbReference type="EMBL" id="CP048711">
    <property type="protein sequence ID" value="QIB67086.1"/>
    <property type="molecule type" value="Genomic_DNA"/>
</dbReference>
<dbReference type="AlphaFoldDB" id="A0A6C0U518"/>
<evidence type="ECO:0000256" key="2">
    <source>
        <dbReference type="ARBA" id="ARBA00022723"/>
    </source>
</evidence>
<dbReference type="InterPro" id="IPR010252">
    <property type="entry name" value="HutF"/>
</dbReference>
<gene>
    <name evidence="7" type="ORF">G3T16_18495</name>
</gene>
<dbReference type="Gene3D" id="2.30.40.10">
    <property type="entry name" value="Urease, subunit C, domain 1"/>
    <property type="match status" value="1"/>
</dbReference>
<dbReference type="NCBIfam" id="TIGR02022">
    <property type="entry name" value="hutF"/>
    <property type="match status" value="1"/>
</dbReference>
<proteinExistence type="predicted"/>
<evidence type="ECO:0000259" key="6">
    <source>
        <dbReference type="Pfam" id="PF22429"/>
    </source>
</evidence>
<dbReference type="InterPro" id="IPR055156">
    <property type="entry name" value="HutF-like_N"/>
</dbReference>
<evidence type="ECO:0000313" key="7">
    <source>
        <dbReference type="EMBL" id="QIB67086.1"/>
    </source>
</evidence>
<dbReference type="InterPro" id="IPR006680">
    <property type="entry name" value="Amidohydro-rel"/>
</dbReference>
<dbReference type="GO" id="GO:0046872">
    <property type="term" value="F:metal ion binding"/>
    <property type="evidence" value="ECO:0007669"/>
    <property type="project" value="UniProtKB-KW"/>
</dbReference>
<organism evidence="7 8">
    <name type="scientific">Kineobactrum salinum</name>
    <dbReference type="NCBI Taxonomy" id="2708301"/>
    <lineage>
        <taxon>Bacteria</taxon>
        <taxon>Pseudomonadati</taxon>
        <taxon>Pseudomonadota</taxon>
        <taxon>Gammaproteobacteria</taxon>
        <taxon>Cellvibrionales</taxon>
        <taxon>Halieaceae</taxon>
        <taxon>Kineobactrum</taxon>
    </lineage>
</organism>
<dbReference type="RefSeq" id="WP_163496514.1">
    <property type="nucleotide sequence ID" value="NZ_CP048711.1"/>
</dbReference>
<dbReference type="GO" id="GO:0050416">
    <property type="term" value="F:formimidoylglutamate deiminase activity"/>
    <property type="evidence" value="ECO:0007669"/>
    <property type="project" value="UniProtKB-EC"/>
</dbReference>
<keyword evidence="3 7" id="KW-0378">Hydrolase</keyword>
<keyword evidence="2" id="KW-0479">Metal-binding</keyword>
<feature type="domain" description="Amidohydrolase-related" evidence="5">
    <location>
        <begin position="45"/>
        <end position="425"/>
    </location>
</feature>
<keyword evidence="4" id="KW-0862">Zinc</keyword>
<dbReference type="SUPFAM" id="SSF51556">
    <property type="entry name" value="Metallo-dependent hydrolases"/>
    <property type="match status" value="1"/>
</dbReference>
<dbReference type="GO" id="GO:0005829">
    <property type="term" value="C:cytosol"/>
    <property type="evidence" value="ECO:0007669"/>
    <property type="project" value="TreeGrafter"/>
</dbReference>
<evidence type="ECO:0000259" key="5">
    <source>
        <dbReference type="Pfam" id="PF01979"/>
    </source>
</evidence>
<name>A0A6C0U518_9GAMM</name>
<dbReference type="Pfam" id="PF01979">
    <property type="entry name" value="Amidohydro_1"/>
    <property type="match status" value="1"/>
</dbReference>
<comment type="cofactor">
    <cofactor evidence="1">
        <name>Zn(2+)</name>
        <dbReference type="ChEBI" id="CHEBI:29105"/>
    </cofactor>
</comment>
<evidence type="ECO:0000256" key="3">
    <source>
        <dbReference type="ARBA" id="ARBA00022801"/>
    </source>
</evidence>
<dbReference type="InterPro" id="IPR011059">
    <property type="entry name" value="Metal-dep_hydrolase_composite"/>
</dbReference>
<evidence type="ECO:0000256" key="4">
    <source>
        <dbReference type="ARBA" id="ARBA00022833"/>
    </source>
</evidence>
<dbReference type="PANTHER" id="PTHR11271">
    <property type="entry name" value="GUANINE DEAMINASE"/>
    <property type="match status" value="1"/>
</dbReference>
<dbReference type="SUPFAM" id="SSF51338">
    <property type="entry name" value="Composite domain of metallo-dependent hydrolases"/>
    <property type="match status" value="1"/>
</dbReference>
<dbReference type="PANTHER" id="PTHR11271:SF48">
    <property type="entry name" value="AMIDOHYDROLASE-RELATED DOMAIN-CONTAINING PROTEIN"/>
    <property type="match status" value="1"/>
</dbReference>
<dbReference type="GO" id="GO:0019239">
    <property type="term" value="F:deaminase activity"/>
    <property type="evidence" value="ECO:0007669"/>
    <property type="project" value="TreeGrafter"/>
</dbReference>
<dbReference type="KEGG" id="kim:G3T16_18495"/>
<dbReference type="Pfam" id="PF22429">
    <property type="entry name" value="HutF_N"/>
    <property type="match status" value="1"/>
</dbReference>
<dbReference type="Proteomes" id="UP000477680">
    <property type="component" value="Chromosome"/>
</dbReference>
<dbReference type="NCBIfam" id="NF006684">
    <property type="entry name" value="PRK09229.1-5"/>
    <property type="match status" value="1"/>
</dbReference>
<dbReference type="Gene3D" id="3.20.20.140">
    <property type="entry name" value="Metal-dependent hydrolases"/>
    <property type="match status" value="1"/>
</dbReference>
<dbReference type="EC" id="3.5.3.13" evidence="7"/>